<keyword evidence="1" id="KW-0677">Repeat</keyword>
<evidence type="ECO:0000256" key="3">
    <source>
        <dbReference type="SAM" id="SignalP"/>
    </source>
</evidence>
<dbReference type="EMBL" id="JAGFBR010000009">
    <property type="protein sequence ID" value="KAH0462652.1"/>
    <property type="molecule type" value="Genomic_DNA"/>
</dbReference>
<keyword evidence="6" id="KW-1185">Reference proteome</keyword>
<feature type="repeat" description="PPR" evidence="2">
    <location>
        <begin position="310"/>
        <end position="344"/>
    </location>
</feature>
<dbReference type="InterPro" id="IPR046960">
    <property type="entry name" value="PPR_At4g14850-like_plant"/>
</dbReference>
<dbReference type="PROSITE" id="PS51375">
    <property type="entry name" value="PPR"/>
    <property type="match status" value="3"/>
</dbReference>
<proteinExistence type="predicted"/>
<dbReference type="AlphaFoldDB" id="A0AAV7H301"/>
<feature type="chain" id="PRO_5043967098" description="DYW domain-containing protein" evidence="3">
    <location>
        <begin position="22"/>
        <end position="617"/>
    </location>
</feature>
<dbReference type="GO" id="GO:0009451">
    <property type="term" value="P:RNA modification"/>
    <property type="evidence" value="ECO:0007669"/>
    <property type="project" value="InterPro"/>
</dbReference>
<dbReference type="Pfam" id="PF01535">
    <property type="entry name" value="PPR"/>
    <property type="match status" value="4"/>
</dbReference>
<dbReference type="InterPro" id="IPR046848">
    <property type="entry name" value="E_motif"/>
</dbReference>
<evidence type="ECO:0000256" key="1">
    <source>
        <dbReference type="ARBA" id="ARBA00022737"/>
    </source>
</evidence>
<feature type="repeat" description="PPR" evidence="2">
    <location>
        <begin position="176"/>
        <end position="206"/>
    </location>
</feature>
<dbReference type="Pfam" id="PF14432">
    <property type="entry name" value="DYW_deaminase"/>
    <property type="match status" value="1"/>
</dbReference>
<evidence type="ECO:0000256" key="2">
    <source>
        <dbReference type="PROSITE-ProRule" id="PRU00708"/>
    </source>
</evidence>
<reference evidence="5 6" key="1">
    <citation type="journal article" date="2021" name="Hortic Res">
        <title>Chromosome-scale assembly of the Dendrobium chrysotoxum genome enhances the understanding of orchid evolution.</title>
        <authorList>
            <person name="Zhang Y."/>
            <person name="Zhang G.Q."/>
            <person name="Zhang D."/>
            <person name="Liu X.D."/>
            <person name="Xu X.Y."/>
            <person name="Sun W.H."/>
            <person name="Yu X."/>
            <person name="Zhu X."/>
            <person name="Wang Z.W."/>
            <person name="Zhao X."/>
            <person name="Zhong W.Y."/>
            <person name="Chen H."/>
            <person name="Yin W.L."/>
            <person name="Huang T."/>
            <person name="Niu S.C."/>
            <person name="Liu Z.J."/>
        </authorList>
    </citation>
    <scope>NUCLEOTIDE SEQUENCE [LARGE SCALE GENOMIC DNA]</scope>
    <source>
        <strain evidence="5">Lindl</strain>
    </source>
</reference>
<dbReference type="PANTHER" id="PTHR47926">
    <property type="entry name" value="PENTATRICOPEPTIDE REPEAT-CONTAINING PROTEIN"/>
    <property type="match status" value="1"/>
</dbReference>
<name>A0AAV7H301_DENCH</name>
<feature type="repeat" description="PPR" evidence="2">
    <location>
        <begin position="207"/>
        <end position="241"/>
    </location>
</feature>
<dbReference type="FunFam" id="1.25.40.10:FF:000366">
    <property type="entry name" value="Pentatricopeptide (PPR) repeat-containing protein"/>
    <property type="match status" value="1"/>
</dbReference>
<dbReference type="NCBIfam" id="TIGR00756">
    <property type="entry name" value="PPR"/>
    <property type="match status" value="2"/>
</dbReference>
<dbReference type="PANTHER" id="PTHR47926:SF495">
    <property type="entry name" value="DYW DOMAIN-CONTAINING PROTEIN"/>
    <property type="match status" value="1"/>
</dbReference>
<comment type="caution">
    <text evidence="5">The sequence shown here is derived from an EMBL/GenBank/DDBJ whole genome shotgun (WGS) entry which is preliminary data.</text>
</comment>
<dbReference type="InterPro" id="IPR002885">
    <property type="entry name" value="PPR_rpt"/>
</dbReference>
<dbReference type="Pfam" id="PF20431">
    <property type="entry name" value="E_motif"/>
    <property type="match status" value="1"/>
</dbReference>
<feature type="domain" description="DYW" evidence="4">
    <location>
        <begin position="525"/>
        <end position="617"/>
    </location>
</feature>
<sequence>MQFPPPVTAQILLSLLRSAASSQLPALTRHIHAHLLKSCLLHSSPFPSSLFNAYTKSDLHLDAYILFDEIPHPDICLYSSLLAAHARYNSLSSFLSIFRRMISVHFLLPDDFVLATLVNACARFLSLRLGRQVHAYVLVSTFSSDDIVKSSLVDMYSKCGLPNDARWVFDSIELKSFVSLTAMVSGYAANGWIAEALELFWRMPERSVFVWTALISGLVRSGNGFEGLNLFVEMRREGTRIDDAFVLSSVVSASADMAMLAIGKQLHCLSVSLGYESNMMLGNAFVDMYAKCSDIASSRMAFDKILMNKCVVSWTTMIVGEAQHGRAEESLALFDRMVSSGVKPNEITFVGLIYACSHIGLVWKGRELFDSMLKDYGIKPSLKHYTCLLDLLSRSGHLSEAESLIQIMPYEPDEASWAALLSACNKHGDIQLGIHVADKLLRLKPQVSSTYILLSNTYAIAGKWDSVANARKLMDEMEIKKQPGYSWIEVGREGCLFQAGVVPLHMRENILALLKELMEEMKRRGYVPDTSSVLHDLDEDEKELQLFMHSERLAVAFGLLKSASGMTIRVLKNLRVCGDCHTVMKLISSISGREIVVRDANRFHHFECGRCSCGDFW</sequence>
<keyword evidence="3" id="KW-0732">Signal</keyword>
<evidence type="ECO:0000259" key="4">
    <source>
        <dbReference type="Pfam" id="PF14432"/>
    </source>
</evidence>
<protein>
    <recommendedName>
        <fullName evidence="4">DYW domain-containing protein</fullName>
    </recommendedName>
</protein>
<dbReference type="GO" id="GO:0008270">
    <property type="term" value="F:zinc ion binding"/>
    <property type="evidence" value="ECO:0007669"/>
    <property type="project" value="InterPro"/>
</dbReference>
<dbReference type="InterPro" id="IPR032867">
    <property type="entry name" value="DYW_dom"/>
</dbReference>
<dbReference type="Proteomes" id="UP000775213">
    <property type="component" value="Unassembled WGS sequence"/>
</dbReference>
<organism evidence="5 6">
    <name type="scientific">Dendrobium chrysotoxum</name>
    <name type="common">Orchid</name>
    <dbReference type="NCBI Taxonomy" id="161865"/>
    <lineage>
        <taxon>Eukaryota</taxon>
        <taxon>Viridiplantae</taxon>
        <taxon>Streptophyta</taxon>
        <taxon>Embryophyta</taxon>
        <taxon>Tracheophyta</taxon>
        <taxon>Spermatophyta</taxon>
        <taxon>Magnoliopsida</taxon>
        <taxon>Liliopsida</taxon>
        <taxon>Asparagales</taxon>
        <taxon>Orchidaceae</taxon>
        <taxon>Epidendroideae</taxon>
        <taxon>Malaxideae</taxon>
        <taxon>Dendrobiinae</taxon>
        <taxon>Dendrobium</taxon>
    </lineage>
</organism>
<accession>A0AAV7H301</accession>
<evidence type="ECO:0000313" key="5">
    <source>
        <dbReference type="EMBL" id="KAH0462652.1"/>
    </source>
</evidence>
<dbReference type="Gene3D" id="1.25.40.10">
    <property type="entry name" value="Tetratricopeptide repeat domain"/>
    <property type="match status" value="3"/>
</dbReference>
<gene>
    <name evidence="5" type="ORF">IEQ34_010227</name>
</gene>
<feature type="signal peptide" evidence="3">
    <location>
        <begin position="1"/>
        <end position="21"/>
    </location>
</feature>
<dbReference type="GO" id="GO:0003723">
    <property type="term" value="F:RNA binding"/>
    <property type="evidence" value="ECO:0007669"/>
    <property type="project" value="InterPro"/>
</dbReference>
<dbReference type="Pfam" id="PF13041">
    <property type="entry name" value="PPR_2"/>
    <property type="match status" value="1"/>
</dbReference>
<dbReference type="FunFam" id="1.25.40.10:FF:000031">
    <property type="entry name" value="Pentatricopeptide repeat-containing protein mitochondrial"/>
    <property type="match status" value="1"/>
</dbReference>
<evidence type="ECO:0000313" key="6">
    <source>
        <dbReference type="Proteomes" id="UP000775213"/>
    </source>
</evidence>
<dbReference type="InterPro" id="IPR011990">
    <property type="entry name" value="TPR-like_helical_dom_sf"/>
</dbReference>